<dbReference type="NCBIfam" id="TIGR04183">
    <property type="entry name" value="Por_Secre_tail"/>
    <property type="match status" value="1"/>
</dbReference>
<keyword evidence="1 2" id="KW-0732">Signal</keyword>
<sequence length="325" mass="34052">MKKIYTLVTIIAASFAANAQTSDSFNYTGSLNANGWVSHSGQTPGEVVTTAGSLTYTGITSTGDKVLLDSNVLFEDINKASTSPITTTAYLSAIINYVDATDLAAAGDYFTGFGDIAAATGYSKMFAQVHAKPGTTATTFNLGLRNTAGNGGTVNFDTTDLPFGTPVFIVAKYDVATGAASLWINPTVGVSTEPTATLTNNTSTPPTLPPSILSIFLRNGSGTGKVEVDEMILANNWGAVNYVNASTKENNIEGLNIFPNPVNDVLNITSNSTADKNVQLFDLTGKKVLDVTTVYQVNVSTLKAGIYVAKINEAGKTATRKVIIK</sequence>
<evidence type="ECO:0000313" key="5">
    <source>
        <dbReference type="Proteomes" id="UP000325141"/>
    </source>
</evidence>
<dbReference type="RefSeq" id="WP_150009438.1">
    <property type="nucleotide sequence ID" value="NZ_VWSG01000001.1"/>
</dbReference>
<feature type="signal peptide" evidence="2">
    <location>
        <begin position="1"/>
        <end position="19"/>
    </location>
</feature>
<protein>
    <submittedName>
        <fullName evidence="4">T9SS type A sorting domain-containing protein</fullName>
    </submittedName>
</protein>
<evidence type="ECO:0000259" key="3">
    <source>
        <dbReference type="Pfam" id="PF18962"/>
    </source>
</evidence>
<name>A0A5M6CSI7_9FLAO</name>
<evidence type="ECO:0000256" key="2">
    <source>
        <dbReference type="SAM" id="SignalP"/>
    </source>
</evidence>
<accession>A0A5M6CSI7</accession>
<comment type="caution">
    <text evidence="4">The sequence shown here is derived from an EMBL/GenBank/DDBJ whole genome shotgun (WGS) entry which is preliminary data.</text>
</comment>
<evidence type="ECO:0000313" key="4">
    <source>
        <dbReference type="EMBL" id="KAA5538197.1"/>
    </source>
</evidence>
<gene>
    <name evidence="4" type="ORF">F0460_00920</name>
</gene>
<dbReference type="InterPro" id="IPR026444">
    <property type="entry name" value="Secre_tail"/>
</dbReference>
<feature type="domain" description="Secretion system C-terminal sorting" evidence="3">
    <location>
        <begin position="257"/>
        <end position="324"/>
    </location>
</feature>
<proteinExistence type="predicted"/>
<dbReference type="Pfam" id="PF18962">
    <property type="entry name" value="Por_Secre_tail"/>
    <property type="match status" value="1"/>
</dbReference>
<evidence type="ECO:0000256" key="1">
    <source>
        <dbReference type="ARBA" id="ARBA00022729"/>
    </source>
</evidence>
<dbReference type="Proteomes" id="UP000325141">
    <property type="component" value="Unassembled WGS sequence"/>
</dbReference>
<reference evidence="4 5" key="1">
    <citation type="submission" date="2019-09" db="EMBL/GenBank/DDBJ databases">
        <title>Genome sequence and assembly of Flavobacterium sp.</title>
        <authorList>
            <person name="Chhetri G."/>
        </authorList>
    </citation>
    <scope>NUCLEOTIDE SEQUENCE [LARGE SCALE GENOMIC DNA]</scope>
    <source>
        <strain evidence="4 5">SNL9</strain>
    </source>
</reference>
<organism evidence="4 5">
    <name type="scientific">Paenimyroides baculatum</name>
    <dbReference type="NCBI Taxonomy" id="2608000"/>
    <lineage>
        <taxon>Bacteria</taxon>
        <taxon>Pseudomonadati</taxon>
        <taxon>Bacteroidota</taxon>
        <taxon>Flavobacteriia</taxon>
        <taxon>Flavobacteriales</taxon>
        <taxon>Flavobacteriaceae</taxon>
        <taxon>Paenimyroides</taxon>
    </lineage>
</organism>
<keyword evidence="5" id="KW-1185">Reference proteome</keyword>
<dbReference type="AlphaFoldDB" id="A0A5M6CSI7"/>
<dbReference type="EMBL" id="VWSG01000001">
    <property type="protein sequence ID" value="KAA5538197.1"/>
    <property type="molecule type" value="Genomic_DNA"/>
</dbReference>
<feature type="chain" id="PRO_5024285932" evidence="2">
    <location>
        <begin position="20"/>
        <end position="325"/>
    </location>
</feature>